<evidence type="ECO:0000256" key="2">
    <source>
        <dbReference type="ARBA" id="ARBA00022963"/>
    </source>
</evidence>
<reference evidence="3 4" key="1">
    <citation type="journal article" date="2024" name="Science">
        <title>Giant polyketide synthase enzymes in the biosynthesis of giant marine polyether toxins.</title>
        <authorList>
            <person name="Fallon T.R."/>
            <person name="Shende V.V."/>
            <person name="Wierzbicki I.H."/>
            <person name="Pendleton A.L."/>
            <person name="Watervoot N.F."/>
            <person name="Auber R.P."/>
            <person name="Gonzalez D.J."/>
            <person name="Wisecaver J.H."/>
            <person name="Moore B.S."/>
        </authorList>
    </citation>
    <scope>NUCLEOTIDE SEQUENCE [LARGE SCALE GENOMIC DNA]</scope>
    <source>
        <strain evidence="3 4">12B1</strain>
    </source>
</reference>
<accession>A0AB34JIC4</accession>
<keyword evidence="2" id="KW-0443">Lipid metabolism</keyword>
<evidence type="ECO:0000313" key="3">
    <source>
        <dbReference type="EMBL" id="KAL1521299.1"/>
    </source>
</evidence>
<name>A0AB34JIC4_PRYPA</name>
<sequence length="186" mass="19984">MPSSSASLDAPRCSQALLATTAAPTYFPECVMGRSTFQDGALLANNPAAIALHEAKLLFPGCRIACLASFGTGVRSVSDTVKSTMAPSWFNTMQTLVRAATRTEEVHHLLADTMPGCGIPYFRFQPQLPYKTVIDETSFDKLRELQAFGHNHVSHGIGAQQIEELARVLIEASPDPPVGVGAEVRV</sequence>
<dbReference type="GO" id="GO:0004620">
    <property type="term" value="F:phospholipase activity"/>
    <property type="evidence" value="ECO:0007669"/>
    <property type="project" value="TreeGrafter"/>
</dbReference>
<dbReference type="SUPFAM" id="SSF52151">
    <property type="entry name" value="FabD/lysophospholipase-like"/>
    <property type="match status" value="1"/>
</dbReference>
<evidence type="ECO:0008006" key="5">
    <source>
        <dbReference type="Google" id="ProtNLM"/>
    </source>
</evidence>
<keyword evidence="2" id="KW-0442">Lipid degradation</keyword>
<keyword evidence="1" id="KW-0378">Hydrolase</keyword>
<dbReference type="AlphaFoldDB" id="A0AB34JIC4"/>
<dbReference type="PANTHER" id="PTHR24185:SF1">
    <property type="entry name" value="CALCIUM-INDEPENDENT PHOSPHOLIPASE A2-GAMMA"/>
    <property type="match status" value="1"/>
</dbReference>
<dbReference type="Proteomes" id="UP001515480">
    <property type="component" value="Unassembled WGS sequence"/>
</dbReference>
<keyword evidence="4" id="KW-1185">Reference proteome</keyword>
<dbReference type="GO" id="GO:0016020">
    <property type="term" value="C:membrane"/>
    <property type="evidence" value="ECO:0007669"/>
    <property type="project" value="TreeGrafter"/>
</dbReference>
<comment type="caution">
    <text evidence="3">The sequence shown here is derived from an EMBL/GenBank/DDBJ whole genome shotgun (WGS) entry which is preliminary data.</text>
</comment>
<dbReference type="GO" id="GO:0016042">
    <property type="term" value="P:lipid catabolic process"/>
    <property type="evidence" value="ECO:0007669"/>
    <property type="project" value="UniProtKB-KW"/>
</dbReference>
<evidence type="ECO:0000256" key="1">
    <source>
        <dbReference type="ARBA" id="ARBA00022801"/>
    </source>
</evidence>
<evidence type="ECO:0000313" key="4">
    <source>
        <dbReference type="Proteomes" id="UP001515480"/>
    </source>
</evidence>
<dbReference type="EMBL" id="JBGBPQ010000007">
    <property type="protein sequence ID" value="KAL1521299.1"/>
    <property type="molecule type" value="Genomic_DNA"/>
</dbReference>
<dbReference type="Gene3D" id="3.40.1090.10">
    <property type="entry name" value="Cytosolic phospholipase A2 catalytic domain"/>
    <property type="match status" value="1"/>
</dbReference>
<dbReference type="PANTHER" id="PTHR24185">
    <property type="entry name" value="CALCIUM-INDEPENDENT PHOSPHOLIPASE A2-GAMMA"/>
    <property type="match status" value="1"/>
</dbReference>
<dbReference type="InterPro" id="IPR016035">
    <property type="entry name" value="Acyl_Trfase/lysoPLipase"/>
</dbReference>
<proteinExistence type="predicted"/>
<dbReference type="GO" id="GO:0006631">
    <property type="term" value="P:fatty acid metabolic process"/>
    <property type="evidence" value="ECO:0007669"/>
    <property type="project" value="TreeGrafter"/>
</dbReference>
<protein>
    <recommendedName>
        <fullName evidence="5">PNPLA domain-containing protein</fullName>
    </recommendedName>
</protein>
<gene>
    <name evidence="3" type="ORF">AB1Y20_020968</name>
</gene>
<organism evidence="3 4">
    <name type="scientific">Prymnesium parvum</name>
    <name type="common">Toxic golden alga</name>
    <dbReference type="NCBI Taxonomy" id="97485"/>
    <lineage>
        <taxon>Eukaryota</taxon>
        <taxon>Haptista</taxon>
        <taxon>Haptophyta</taxon>
        <taxon>Prymnesiophyceae</taxon>
        <taxon>Prymnesiales</taxon>
        <taxon>Prymnesiaceae</taxon>
        <taxon>Prymnesium</taxon>
    </lineage>
</organism>